<comment type="caution">
    <text evidence="2">The sequence shown here is derived from an EMBL/GenBank/DDBJ whole genome shotgun (WGS) entry which is preliminary data.</text>
</comment>
<evidence type="ECO:0000259" key="1">
    <source>
        <dbReference type="Pfam" id="PF00419"/>
    </source>
</evidence>
<dbReference type="SUPFAM" id="SSF49401">
    <property type="entry name" value="Bacterial adhesins"/>
    <property type="match status" value="1"/>
</dbReference>
<dbReference type="Proteomes" id="UP000537188">
    <property type="component" value="Unassembled WGS sequence"/>
</dbReference>
<evidence type="ECO:0000313" key="3">
    <source>
        <dbReference type="Proteomes" id="UP000537188"/>
    </source>
</evidence>
<gene>
    <name evidence="2" type="ORF">HX828_03725</name>
</gene>
<dbReference type="EMBL" id="JACARF010000002">
    <property type="protein sequence ID" value="NWE74654.1"/>
    <property type="molecule type" value="Genomic_DNA"/>
</dbReference>
<proteinExistence type="predicted"/>
<sequence length="326" mass="35484">MTIKKLTLMGCLFLTGLPDGYAMICRTANSKVIKDTLTITETITIPNSVAAKTILWRQPVQNVDLECWVDVQGSPTENVFLYAKNIDLGPDIETGVTFQGNDYFSSTNAKVDTGWSISGCPVGTVCGSQTVQKTLTYSIFFAKKSDPGVPKDGPAANVSAFLAFQLDGKGGTRPSNETYNVTARGMKFRYLPCQPKISITPSAIDFGPIEPYNAKDGATIKQVPFTINEDRTCNAVYGLNAKLEPLTSTLSSDKSTLIPDDNNSVGIKIINSDNQQPIEFKKEFLLIPETLSMKNSRAFVARLIWMTASPTPGAFNAGAILNVYYR</sequence>
<reference evidence="2 3" key="1">
    <citation type="submission" date="2020-04" db="EMBL/GenBank/DDBJ databases">
        <title>Molecular characterization of pseudomonads from Agaricus bisporus reveal novel blotch 2 pathogens in Western Europe.</title>
        <authorList>
            <person name="Taparia T."/>
            <person name="Krijger M."/>
            <person name="Haynes E."/>
            <person name="Elpinstone J.G."/>
            <person name="Noble R."/>
            <person name="Van Der Wolf J."/>
        </authorList>
    </citation>
    <scope>NUCLEOTIDE SEQUENCE [LARGE SCALE GENOMIC DNA]</scope>
    <source>
        <strain evidence="2 3">IPO3781</strain>
    </source>
</reference>
<dbReference type="Gene3D" id="2.60.40.1090">
    <property type="entry name" value="Fimbrial-type adhesion domain"/>
    <property type="match status" value="1"/>
</dbReference>
<accession>A0A7Y8F998</accession>
<dbReference type="GO" id="GO:0009289">
    <property type="term" value="C:pilus"/>
    <property type="evidence" value="ECO:0007669"/>
    <property type="project" value="InterPro"/>
</dbReference>
<feature type="domain" description="Fimbrial-type adhesion" evidence="1">
    <location>
        <begin position="190"/>
        <end position="325"/>
    </location>
</feature>
<dbReference type="RefSeq" id="WP_177112664.1">
    <property type="nucleotide sequence ID" value="NZ_JACAOQ010000067.1"/>
</dbReference>
<dbReference type="InterPro" id="IPR000259">
    <property type="entry name" value="Adhesion_dom_fimbrial"/>
</dbReference>
<dbReference type="GO" id="GO:0007155">
    <property type="term" value="P:cell adhesion"/>
    <property type="evidence" value="ECO:0007669"/>
    <property type="project" value="InterPro"/>
</dbReference>
<dbReference type="Pfam" id="PF00419">
    <property type="entry name" value="Fimbrial"/>
    <property type="match status" value="1"/>
</dbReference>
<protein>
    <submittedName>
        <fullName evidence="2">Fimbrial protein</fullName>
    </submittedName>
</protein>
<evidence type="ECO:0000313" key="2">
    <source>
        <dbReference type="EMBL" id="NWE74654.1"/>
    </source>
</evidence>
<dbReference type="InterPro" id="IPR008966">
    <property type="entry name" value="Adhesion_dom_sf"/>
</dbReference>
<dbReference type="InterPro" id="IPR036937">
    <property type="entry name" value="Adhesion_dom_fimbrial_sf"/>
</dbReference>
<organism evidence="2 3">
    <name type="scientific">Pseudomonas yamanorum</name>
    <dbReference type="NCBI Taxonomy" id="515393"/>
    <lineage>
        <taxon>Bacteria</taxon>
        <taxon>Pseudomonadati</taxon>
        <taxon>Pseudomonadota</taxon>
        <taxon>Gammaproteobacteria</taxon>
        <taxon>Pseudomonadales</taxon>
        <taxon>Pseudomonadaceae</taxon>
        <taxon>Pseudomonas</taxon>
    </lineage>
</organism>
<name>A0A7Y8F998_9PSED</name>
<dbReference type="AlphaFoldDB" id="A0A7Y8F998"/>